<geneLocation type="mitochondrion" evidence="2"/>
<keyword evidence="1" id="KW-0812">Transmembrane</keyword>
<dbReference type="EMBL" id="DQ875911">
    <property type="protein sequence ID" value="ABN42193.1"/>
    <property type="molecule type" value="Genomic_DNA"/>
</dbReference>
<evidence type="ECO:0000313" key="2">
    <source>
        <dbReference type="EMBL" id="ABN42193.1"/>
    </source>
</evidence>
<feature type="transmembrane region" description="Helical" evidence="1">
    <location>
        <begin position="34"/>
        <end position="52"/>
    </location>
</feature>
<accession>A7YAX8</accession>
<feature type="non-terminal residue" evidence="2">
    <location>
        <position position="1"/>
    </location>
</feature>
<gene>
    <name evidence="2" type="primary">cytB</name>
</gene>
<evidence type="ECO:0000256" key="1">
    <source>
        <dbReference type="SAM" id="Phobius"/>
    </source>
</evidence>
<protein>
    <submittedName>
        <fullName evidence="2">Cytochrome b</fullName>
    </submittedName>
</protein>
<sequence>NFWGALFITLLVYCHSIIWQASKNCSWGSFHCKYPHLWIGFFSIALSCFPLRKSAWHFWSIMGYSIKMGLSNPAGAAVNMGPSTFSPTPPAFMVLALLLCGYAIFIVSSLGWSSQNQMQACSINYTPANLIVPPAVYCAQS</sequence>
<feature type="non-terminal residue" evidence="2">
    <location>
        <position position="141"/>
    </location>
</feature>
<name>A7YAX8_PARVT</name>
<dbReference type="AlphaFoldDB" id="A7YAX8"/>
<reference evidence="2" key="1">
    <citation type="submission" date="2006-08" db="EMBL/GenBank/DDBJ databases">
        <title>Evolution of coiling direction in dextral and sinistral forms of Paradexiospira vitrea (Fabricius, 1780) (Circeini, Spirorbinae).</title>
        <authorList>
            <person name="Macdonald T.A."/>
        </authorList>
    </citation>
    <scope>NUCLEOTIDE SEQUENCE</scope>
    <source>
        <strain evidence="2">CBS344</strain>
    </source>
</reference>
<feature type="transmembrane region" description="Helical" evidence="1">
    <location>
        <begin position="6"/>
        <end position="22"/>
    </location>
</feature>
<proteinExistence type="predicted"/>
<keyword evidence="1" id="KW-1133">Transmembrane helix</keyword>
<organism evidence="2">
    <name type="scientific">Paradexiospira vitrea</name>
    <name type="common">Polychaete worm</name>
    <name type="synonym">Serpula vitrea</name>
    <dbReference type="NCBI Taxonomy" id="356934"/>
    <lineage>
        <taxon>Eukaryota</taxon>
        <taxon>Metazoa</taxon>
        <taxon>Spiralia</taxon>
        <taxon>Lophotrochozoa</taxon>
        <taxon>Annelida</taxon>
        <taxon>Polychaeta</taxon>
        <taxon>Sedentaria</taxon>
        <taxon>Canalipalpata</taxon>
        <taxon>Sabellida</taxon>
        <taxon>Serpulidae</taxon>
        <taxon>Paradexiospira</taxon>
    </lineage>
</organism>
<keyword evidence="2" id="KW-0496">Mitochondrion</keyword>
<keyword evidence="1" id="KW-0472">Membrane</keyword>
<feature type="transmembrane region" description="Helical" evidence="1">
    <location>
        <begin position="91"/>
        <end position="112"/>
    </location>
</feature>